<evidence type="ECO:0000313" key="1">
    <source>
        <dbReference type="EMBL" id="BCB79530.1"/>
    </source>
</evidence>
<organism evidence="1 2">
    <name type="scientific">Phytohabitans flavus</name>
    <dbReference type="NCBI Taxonomy" id="1076124"/>
    <lineage>
        <taxon>Bacteria</taxon>
        <taxon>Bacillati</taxon>
        <taxon>Actinomycetota</taxon>
        <taxon>Actinomycetes</taxon>
        <taxon>Micromonosporales</taxon>
        <taxon>Micromonosporaceae</taxon>
    </lineage>
</organism>
<proteinExistence type="predicted"/>
<dbReference type="Proteomes" id="UP000502508">
    <property type="component" value="Chromosome"/>
</dbReference>
<dbReference type="AlphaFoldDB" id="A0A6F8Y0E0"/>
<dbReference type="EMBL" id="AP022870">
    <property type="protein sequence ID" value="BCB79530.1"/>
    <property type="molecule type" value="Genomic_DNA"/>
</dbReference>
<evidence type="ECO:0000313" key="2">
    <source>
        <dbReference type="Proteomes" id="UP000502508"/>
    </source>
</evidence>
<dbReference type="KEGG" id="pfla:Pflav_059400"/>
<reference evidence="1 2" key="2">
    <citation type="submission" date="2020-03" db="EMBL/GenBank/DDBJ databases">
        <authorList>
            <person name="Ichikawa N."/>
            <person name="Kimura A."/>
            <person name="Kitahashi Y."/>
            <person name="Uohara A."/>
        </authorList>
    </citation>
    <scope>NUCLEOTIDE SEQUENCE [LARGE SCALE GENOMIC DNA]</scope>
    <source>
        <strain evidence="1 2">NBRC 107702</strain>
    </source>
</reference>
<gene>
    <name evidence="1" type="ORF">Pflav_059400</name>
</gene>
<reference evidence="1 2" key="1">
    <citation type="submission" date="2020-03" db="EMBL/GenBank/DDBJ databases">
        <title>Whole genome shotgun sequence of Phytohabitans flavus NBRC 107702.</title>
        <authorList>
            <person name="Komaki H."/>
            <person name="Tamura T."/>
        </authorList>
    </citation>
    <scope>NUCLEOTIDE SEQUENCE [LARGE SCALE GENOMIC DNA]</scope>
    <source>
        <strain evidence="1 2">NBRC 107702</strain>
    </source>
</reference>
<keyword evidence="2" id="KW-1185">Reference proteome</keyword>
<protein>
    <submittedName>
        <fullName evidence="1">Uncharacterized protein</fullName>
    </submittedName>
</protein>
<name>A0A6F8Y0E0_9ACTN</name>
<sequence>MYKAKNITTTESRISMFATMRRADGGGSSFAGRRAGGSYGGSVIAASLDGCAAGRPSSIVAVIRVPHRMRY</sequence>
<accession>A0A6F8Y0E0</accession>